<dbReference type="AlphaFoldDB" id="A0A0P1AWP1"/>
<dbReference type="RefSeq" id="XP_024582264.1">
    <property type="nucleotide sequence ID" value="XM_024716691.1"/>
</dbReference>
<name>A0A0P1AWP1_PLAHL</name>
<organism evidence="1 2">
    <name type="scientific">Plasmopara halstedii</name>
    <name type="common">Downy mildew of sunflower</name>
    <dbReference type="NCBI Taxonomy" id="4781"/>
    <lineage>
        <taxon>Eukaryota</taxon>
        <taxon>Sar</taxon>
        <taxon>Stramenopiles</taxon>
        <taxon>Oomycota</taxon>
        <taxon>Peronosporomycetes</taxon>
        <taxon>Peronosporales</taxon>
        <taxon>Peronosporaceae</taxon>
        <taxon>Plasmopara</taxon>
    </lineage>
</organism>
<evidence type="ECO:0000313" key="2">
    <source>
        <dbReference type="Proteomes" id="UP000054928"/>
    </source>
</evidence>
<accession>A0A0P1AWP1</accession>
<dbReference type="GeneID" id="36397282"/>
<keyword evidence="2" id="KW-1185">Reference proteome</keyword>
<reference evidence="2" key="1">
    <citation type="submission" date="2014-09" db="EMBL/GenBank/DDBJ databases">
        <authorList>
            <person name="Sharma Rahul"/>
            <person name="Thines Marco"/>
        </authorList>
    </citation>
    <scope>NUCLEOTIDE SEQUENCE [LARGE SCALE GENOMIC DNA]</scope>
</reference>
<dbReference type="Proteomes" id="UP000054928">
    <property type="component" value="Unassembled WGS sequence"/>
</dbReference>
<dbReference type="EMBL" id="CCYD01001818">
    <property type="protein sequence ID" value="CEG45895.1"/>
    <property type="molecule type" value="Genomic_DNA"/>
</dbReference>
<proteinExistence type="predicted"/>
<evidence type="ECO:0000313" key="1">
    <source>
        <dbReference type="EMBL" id="CEG45895.1"/>
    </source>
</evidence>
<protein>
    <submittedName>
        <fullName evidence="1">Uncharacterized protein</fullName>
    </submittedName>
</protein>
<sequence length="71" mass="7963">MIYGHYGLANPQSSCMNNVISLSNSLIFGEVSAWDPRQLSAAEEKTTIGEFTRVYGRKNDTKMKITVIYLC</sequence>